<evidence type="ECO:0000259" key="6">
    <source>
        <dbReference type="PROSITE" id="PS51123"/>
    </source>
</evidence>
<organism evidence="7 8">
    <name type="scientific">Pelomonas parva</name>
    <dbReference type="NCBI Taxonomy" id="3299032"/>
    <lineage>
        <taxon>Bacteria</taxon>
        <taxon>Pseudomonadati</taxon>
        <taxon>Pseudomonadota</taxon>
        <taxon>Betaproteobacteria</taxon>
        <taxon>Burkholderiales</taxon>
        <taxon>Sphaerotilaceae</taxon>
        <taxon>Roseateles</taxon>
    </lineage>
</organism>
<evidence type="ECO:0000256" key="5">
    <source>
        <dbReference type="SAM" id="SignalP"/>
    </source>
</evidence>
<feature type="region of interest" description="Disordered" evidence="4">
    <location>
        <begin position="119"/>
        <end position="150"/>
    </location>
</feature>
<sequence length="313" mass="33015">MQITRIATLSALAAAAALVAGCASTPTVSPELQQARSTVSSAQNDPAVLKYAPLELKKATDTLRRADELSVQRESLADINSTAYVAATQARTALALAKAQTDEEAIKFAEADRERARADANARRANAAQAQATTAQAQASTAQAQAANASADADAARQQAAAAQTDAARAQAQAADLQRELADLQAKQTDRGMLVTLGDVLFETGRAEIRPAAQASIAKLANYLKQHADRRVLIEGFTDSTGSDAMNMTLSQRRSQAVADALRAQGVDPARVATRGYGEEHPVASNASTSDRAMNRRVEVYISNDNQPVRARS</sequence>
<keyword evidence="2 3" id="KW-0472">Membrane</keyword>
<dbReference type="RefSeq" id="WP_394483913.1">
    <property type="nucleotide sequence ID" value="NZ_JBIGHV010000012.1"/>
</dbReference>
<dbReference type="InterPro" id="IPR006664">
    <property type="entry name" value="OMP_bac"/>
</dbReference>
<feature type="signal peptide" evidence="5">
    <location>
        <begin position="1"/>
        <end position="22"/>
    </location>
</feature>
<dbReference type="PROSITE" id="PS51257">
    <property type="entry name" value="PROKAR_LIPOPROTEIN"/>
    <property type="match status" value="1"/>
</dbReference>
<evidence type="ECO:0000256" key="4">
    <source>
        <dbReference type="SAM" id="MobiDB-lite"/>
    </source>
</evidence>
<protein>
    <submittedName>
        <fullName evidence="7">OmpA family protein</fullName>
    </submittedName>
</protein>
<dbReference type="Pfam" id="PF14346">
    <property type="entry name" value="DUF4398"/>
    <property type="match status" value="1"/>
</dbReference>
<keyword evidence="8" id="KW-1185">Reference proteome</keyword>
<dbReference type="Proteomes" id="UP001606210">
    <property type="component" value="Unassembled WGS sequence"/>
</dbReference>
<evidence type="ECO:0000256" key="3">
    <source>
        <dbReference type="PROSITE-ProRule" id="PRU00473"/>
    </source>
</evidence>
<proteinExistence type="predicted"/>
<dbReference type="EMBL" id="JBIGHV010000012">
    <property type="protein sequence ID" value="MFG6433312.1"/>
    <property type="molecule type" value="Genomic_DNA"/>
</dbReference>
<evidence type="ECO:0000313" key="7">
    <source>
        <dbReference type="EMBL" id="MFG6433312.1"/>
    </source>
</evidence>
<keyword evidence="5" id="KW-0732">Signal</keyword>
<name>A0ABW7F9L9_9BURK</name>
<dbReference type="InterPro" id="IPR006665">
    <property type="entry name" value="OmpA-like"/>
</dbReference>
<evidence type="ECO:0000313" key="8">
    <source>
        <dbReference type="Proteomes" id="UP001606210"/>
    </source>
</evidence>
<accession>A0ABW7F9L9</accession>
<dbReference type="SUPFAM" id="SSF103088">
    <property type="entry name" value="OmpA-like"/>
    <property type="match status" value="1"/>
</dbReference>
<feature type="chain" id="PRO_5046283607" evidence="5">
    <location>
        <begin position="23"/>
        <end position="313"/>
    </location>
</feature>
<dbReference type="PANTHER" id="PTHR30329:SF20">
    <property type="entry name" value="EXPORTED PROTEIN"/>
    <property type="match status" value="1"/>
</dbReference>
<gene>
    <name evidence="7" type="ORF">ACG00Y_25620</name>
</gene>
<feature type="compositionally biased region" description="Low complexity" evidence="4">
    <location>
        <begin position="123"/>
        <end position="150"/>
    </location>
</feature>
<dbReference type="InterPro" id="IPR050330">
    <property type="entry name" value="Bact_OuterMem_StrucFunc"/>
</dbReference>
<comment type="subcellular location">
    <subcellularLocation>
        <location evidence="1">Cell outer membrane</location>
    </subcellularLocation>
</comment>
<evidence type="ECO:0000256" key="1">
    <source>
        <dbReference type="ARBA" id="ARBA00004442"/>
    </source>
</evidence>
<dbReference type="CDD" id="cd07185">
    <property type="entry name" value="OmpA_C-like"/>
    <property type="match status" value="1"/>
</dbReference>
<evidence type="ECO:0000256" key="2">
    <source>
        <dbReference type="ARBA" id="ARBA00023136"/>
    </source>
</evidence>
<comment type="caution">
    <text evidence="7">The sequence shown here is derived from an EMBL/GenBank/DDBJ whole genome shotgun (WGS) entry which is preliminary data.</text>
</comment>
<reference evidence="7 8" key="1">
    <citation type="submission" date="2024-08" db="EMBL/GenBank/DDBJ databases">
        <authorList>
            <person name="Lu H."/>
        </authorList>
    </citation>
    <scope>NUCLEOTIDE SEQUENCE [LARGE SCALE GENOMIC DNA]</scope>
    <source>
        <strain evidence="7 8">LYH14W</strain>
    </source>
</reference>
<dbReference type="Gene3D" id="3.30.1330.60">
    <property type="entry name" value="OmpA-like domain"/>
    <property type="match status" value="1"/>
</dbReference>
<dbReference type="PRINTS" id="PR01021">
    <property type="entry name" value="OMPADOMAIN"/>
</dbReference>
<dbReference type="InterPro" id="IPR025511">
    <property type="entry name" value="DUF4398"/>
</dbReference>
<dbReference type="PANTHER" id="PTHR30329">
    <property type="entry name" value="STATOR ELEMENT OF FLAGELLAR MOTOR COMPLEX"/>
    <property type="match status" value="1"/>
</dbReference>
<feature type="domain" description="OmpA-like" evidence="6">
    <location>
        <begin position="189"/>
        <end position="306"/>
    </location>
</feature>
<dbReference type="InterPro" id="IPR036737">
    <property type="entry name" value="OmpA-like_sf"/>
</dbReference>
<dbReference type="Pfam" id="PF00691">
    <property type="entry name" value="OmpA"/>
    <property type="match status" value="1"/>
</dbReference>
<dbReference type="PROSITE" id="PS51123">
    <property type="entry name" value="OMPA_2"/>
    <property type="match status" value="1"/>
</dbReference>